<dbReference type="SMART" id="SM00388">
    <property type="entry name" value="HisKA"/>
    <property type="match status" value="1"/>
</dbReference>
<dbReference type="Pfam" id="PF01590">
    <property type="entry name" value="GAF"/>
    <property type="match status" value="1"/>
</dbReference>
<dbReference type="InterPro" id="IPR035965">
    <property type="entry name" value="PAS-like_dom_sf"/>
</dbReference>
<feature type="domain" description="PAC" evidence="13">
    <location>
        <begin position="1536"/>
        <end position="1585"/>
    </location>
</feature>
<dbReference type="Pfam" id="PF02518">
    <property type="entry name" value="HATPase_c"/>
    <property type="match status" value="1"/>
</dbReference>
<dbReference type="InterPro" id="IPR003661">
    <property type="entry name" value="HisK_dim/P_dom"/>
</dbReference>
<dbReference type="PROSITE" id="PS50109">
    <property type="entry name" value="HIS_KIN"/>
    <property type="match status" value="1"/>
</dbReference>
<dbReference type="Pfam" id="PF00069">
    <property type="entry name" value="Pkinase"/>
    <property type="match status" value="1"/>
</dbReference>
<dbReference type="SMART" id="SM00220">
    <property type="entry name" value="S_TKc"/>
    <property type="match status" value="1"/>
</dbReference>
<dbReference type="Gene3D" id="3.30.450.40">
    <property type="match status" value="1"/>
</dbReference>
<dbReference type="InterPro" id="IPR008271">
    <property type="entry name" value="Ser/Thr_kinase_AS"/>
</dbReference>
<keyword evidence="7" id="KW-0067">ATP-binding</keyword>
<evidence type="ECO:0000256" key="4">
    <source>
        <dbReference type="ARBA" id="ARBA00022679"/>
    </source>
</evidence>
<reference evidence="14 15" key="1">
    <citation type="submission" date="2020-02" db="EMBL/GenBank/DDBJ databases">
        <authorList>
            <person name="Sun Q."/>
        </authorList>
    </citation>
    <scope>NUCLEOTIDE SEQUENCE [LARGE SCALE GENOMIC DNA]</scope>
    <source>
        <strain evidence="14 15">CCBAU 03386</strain>
    </source>
</reference>
<dbReference type="PROSITE" id="PS50011">
    <property type="entry name" value="PROTEIN_KINASE_DOM"/>
    <property type="match status" value="1"/>
</dbReference>
<keyword evidence="5" id="KW-0547">Nucleotide-binding</keyword>
<organism evidence="14 15">
    <name type="scientific">Rhizobium sophorae</name>
    <dbReference type="NCBI Taxonomy" id="1535242"/>
    <lineage>
        <taxon>Bacteria</taxon>
        <taxon>Pseudomonadati</taxon>
        <taxon>Pseudomonadota</taxon>
        <taxon>Alphaproteobacteria</taxon>
        <taxon>Hyphomicrobiales</taxon>
        <taxon>Rhizobiaceae</taxon>
        <taxon>Rhizobium/Agrobacterium group</taxon>
        <taxon>Rhizobium</taxon>
    </lineage>
</organism>
<dbReference type="FunFam" id="3.30.565.10:FF:000042">
    <property type="entry name" value="Two-component sensor histidine kinase KdpD"/>
    <property type="match status" value="1"/>
</dbReference>
<dbReference type="PANTHER" id="PTHR43642">
    <property type="entry name" value="HYBRID SIGNAL TRANSDUCTION HISTIDINE KINASE G"/>
    <property type="match status" value="1"/>
</dbReference>
<dbReference type="SUPFAM" id="SSF55785">
    <property type="entry name" value="PYP-like sensor domain (PAS domain)"/>
    <property type="match status" value="1"/>
</dbReference>
<dbReference type="Gene3D" id="3.30.565.10">
    <property type="entry name" value="Histidine kinase-like ATPase, C-terminal domain"/>
    <property type="match status" value="1"/>
</dbReference>
<dbReference type="SUPFAM" id="SSF56112">
    <property type="entry name" value="Protein kinase-like (PK-like)"/>
    <property type="match status" value="1"/>
</dbReference>
<dbReference type="EMBL" id="JABFCN010000001">
    <property type="protein sequence ID" value="NNU35014.1"/>
    <property type="molecule type" value="Genomic_DNA"/>
</dbReference>
<feature type="coiled-coil region" evidence="9">
    <location>
        <begin position="1576"/>
        <end position="1603"/>
    </location>
</feature>
<gene>
    <name evidence="14" type="ORF">G9X64_00470</name>
</gene>
<feature type="domain" description="Histidine kinase" evidence="11">
    <location>
        <begin position="1612"/>
        <end position="1828"/>
    </location>
</feature>
<keyword evidence="9" id="KW-0175">Coiled coil</keyword>
<dbReference type="GO" id="GO:0000155">
    <property type="term" value="F:phosphorelay sensor kinase activity"/>
    <property type="evidence" value="ECO:0007669"/>
    <property type="project" value="InterPro"/>
</dbReference>
<evidence type="ECO:0000259" key="11">
    <source>
        <dbReference type="PROSITE" id="PS50109"/>
    </source>
</evidence>
<dbReference type="SUPFAM" id="SSF55874">
    <property type="entry name" value="ATPase domain of HSP90 chaperone/DNA topoisomerase II/histidine kinase"/>
    <property type="match status" value="1"/>
</dbReference>
<comment type="catalytic activity">
    <reaction evidence="1">
        <text>ATP + protein L-histidine = ADP + protein N-phospho-L-histidine.</text>
        <dbReference type="EC" id="2.7.13.3"/>
    </reaction>
</comment>
<dbReference type="GO" id="GO:0009882">
    <property type="term" value="F:blue light photoreceptor activity"/>
    <property type="evidence" value="ECO:0007669"/>
    <property type="project" value="UniProtKB-ARBA"/>
</dbReference>
<feature type="domain" description="Protein kinase" evidence="10">
    <location>
        <begin position="1"/>
        <end position="260"/>
    </location>
</feature>
<feature type="coiled-coil region" evidence="9">
    <location>
        <begin position="777"/>
        <end position="804"/>
    </location>
</feature>
<accession>A0A7Y3S0Y4</accession>
<keyword evidence="3" id="KW-0597">Phosphoprotein</keyword>
<feature type="domain" description="PAS" evidence="12">
    <location>
        <begin position="1461"/>
        <end position="1503"/>
    </location>
</feature>
<keyword evidence="8" id="KW-0902">Two-component regulatory system</keyword>
<dbReference type="SMART" id="SM00387">
    <property type="entry name" value="HATPase_c"/>
    <property type="match status" value="1"/>
</dbReference>
<evidence type="ECO:0000313" key="15">
    <source>
        <dbReference type="Proteomes" id="UP000519972"/>
    </source>
</evidence>
<comment type="caution">
    <text evidence="14">The sequence shown here is derived from an EMBL/GenBank/DDBJ whole genome shotgun (WGS) entry which is preliminary data.</text>
</comment>
<evidence type="ECO:0000259" key="10">
    <source>
        <dbReference type="PROSITE" id="PS50011"/>
    </source>
</evidence>
<evidence type="ECO:0000256" key="5">
    <source>
        <dbReference type="ARBA" id="ARBA00022741"/>
    </source>
</evidence>
<dbReference type="GO" id="GO:0005524">
    <property type="term" value="F:ATP binding"/>
    <property type="evidence" value="ECO:0007669"/>
    <property type="project" value="UniProtKB-KW"/>
</dbReference>
<dbReference type="InterPro" id="IPR011009">
    <property type="entry name" value="Kinase-like_dom_sf"/>
</dbReference>
<dbReference type="PROSITE" id="PS00108">
    <property type="entry name" value="PROTEIN_KINASE_ST"/>
    <property type="match status" value="1"/>
</dbReference>
<dbReference type="InterPro" id="IPR000719">
    <property type="entry name" value="Prot_kinase_dom"/>
</dbReference>
<dbReference type="InterPro" id="IPR000700">
    <property type="entry name" value="PAS-assoc_C"/>
</dbReference>
<dbReference type="SUPFAM" id="SSF52540">
    <property type="entry name" value="P-loop containing nucleoside triphosphate hydrolases"/>
    <property type="match status" value="1"/>
</dbReference>
<dbReference type="CDD" id="cd00082">
    <property type="entry name" value="HisKA"/>
    <property type="match status" value="1"/>
</dbReference>
<sequence>MEVLWEDGDRVFHRERRRGADGKWNPVLVVLSALEHPTPSSLGRLDHEYGLKDELDSAWAVRPLELVREGSRTMLVLEDPGSEPLARRLGTAMETELFLRLAIGIAAALGRAHQRGLVHKDIKPANILVTGTGAEVRLTGFGIASHLSRERQALEPPEVVAGTLAYMAPEQTGRMNRSIDSRSDLYALGVTLYEILTGSLPFSASDPMEWVHCHIARQPTPPNERVVDVSPAVSAIVMKLLAKTAEERYQTAGGVEHDLSRCLSQWEMQGRIDAFPLGERDIPDRLLVPEKLYGREHEVETLLTAFDRVVLSGAPELVLVSGYSGIGKSAVVNELHKVLVPPRGLFASGKFDQYKHDIPYATLAQAFQGLLKGLLAKSEADLAPWREALIATLGPNGQLMVDLVPELKLIIGDQPPVAELPPQDAQRRFQLIFRRFISVFARPEHPLALFLDDLQWLDAATLDLLEDLLTQSDMQQLMLIGAYRDNEVTAAHPLMRKLDAIKTAGGKVSEITLAPLTKDYLRQLIADALHCQPDRAAPLAQMMHDKTGGNPFFVRQFLFSLAEEGMLTFDHDAACWSWDLERIHAKGYTDNVVHLMVGKLARLPPQTREALQQFACLGTIANTRMLSLVLGIPEEQVPGGLWPAVAHELLERLAGAYRFVHDRVQEAAYSLIPEERRGELHLRIGRLLAANTAPALIDDSVFEIVSQLNRGAALITSAEEREQLAELNLLAGKRAKASTAYASALNYFVAGTLLLSGDAWERQHQLAFALELNRAECEFLLGALAAAEERLAELSNVAVCTDDQAAVACLRIDLYAALGQTSRSAAVGLDYLRQYLGIDWSPHPPDEEVRREYDRIWSQLGSRAIKELIDLPLMSDPASSATLDILTRLVGAVWHTDANLACMAICLAVNLSLERGNSDGSCYHYVSLGYIAGPRFGDYEAGFRFGQLGCQLVEKHDLKRFQARTYKDFGAHVIPWTRHVRIGRDMLRRALEIADQSGDLTFAGYSYASLNSNLLAAGDPLMEVQRQAEIGLTFAQKVRFQFVIDLVSAQLGLVRTLRGLTRRFGSFDDDGFDELEIERRFSENPNLAETCYFVRKLQARFFAGDYEAAIDASLRAQRLPWTSVSHFEETPEHHFYGALARAACCDYALVDQRARHMEALVAHHRQLQIYAKNCPENFENRAALVGAEIARLEGREIDAVRLYEQAIRSARANGFIHHEALAYELAARFYAQGGFEDFTRLYLRNARGCYLRWGADGKVRQLDQLYPDLRGEERAPAPTSTIGAPVEQLDLATVIKISQAVSGEIVHQKLIDTVLRTAVEQAGAERGLLILPRGDESRVTAEATTGGETVVVQMRDEIVTAITLPQSLLHYVLRTNESVVLDDASAQNPFSADPYICQHHARSILCVPLFNQGQLTGVLYLENNLAPRVFAPARIAVLKLLASQAAISLENTRLYRDLAEREAKIRRLVKANIIGIVIWDIEGRILEANDAFLRMVGYDREDLASGRLCWTDLTPAEWRDRDARTVAELKMIGAVQPFEKEYFRKDGSRLPVLIGGALLEESRNEGVSFVLDLTERRQAEEALRESEEALREAQGQLAHANRVATMGQLTASIAHEVNQPLAASLTNAQAALRWLGSHPPNLEEVAQALGRIVENANRAGDVIGRIRALVKKEPPRKGQFDLNEAIRHVVALTGSEVLRQGVTLQTELATSLPSVQGDRVQLQQVILNLIMNAIEAMSGMNAEERELLISTETEASGGVVVGVRDSGPGLDPQTMDRLFEAFYTTKSNGMGMGLAICRSIIEAHGGRMWATANEPRGAVFLFTLPLERDETAGAKHADQMAMLGNCVGPTTG</sequence>
<proteinExistence type="predicted"/>
<evidence type="ECO:0000313" key="14">
    <source>
        <dbReference type="EMBL" id="NNU35014.1"/>
    </source>
</evidence>
<dbReference type="Gene3D" id="3.30.450.20">
    <property type="entry name" value="PAS domain"/>
    <property type="match status" value="1"/>
</dbReference>
<dbReference type="RefSeq" id="WP_168312320.1">
    <property type="nucleotide sequence ID" value="NZ_JABFCN010000001.1"/>
</dbReference>
<dbReference type="InterPro" id="IPR000014">
    <property type="entry name" value="PAS"/>
</dbReference>
<dbReference type="CDD" id="cd14014">
    <property type="entry name" value="STKc_PknB_like"/>
    <property type="match status" value="1"/>
</dbReference>
<dbReference type="Gene3D" id="1.10.510.10">
    <property type="entry name" value="Transferase(Phosphotransferase) domain 1"/>
    <property type="match status" value="1"/>
</dbReference>
<dbReference type="SUPFAM" id="SSF47384">
    <property type="entry name" value="Homodimeric domain of signal transducing histidine kinase"/>
    <property type="match status" value="1"/>
</dbReference>
<dbReference type="PRINTS" id="PR00344">
    <property type="entry name" value="BCTRLSENSOR"/>
</dbReference>
<evidence type="ECO:0000259" key="12">
    <source>
        <dbReference type="PROSITE" id="PS50112"/>
    </source>
</evidence>
<dbReference type="InterPro" id="IPR003594">
    <property type="entry name" value="HATPase_dom"/>
</dbReference>
<evidence type="ECO:0000256" key="2">
    <source>
        <dbReference type="ARBA" id="ARBA00012438"/>
    </source>
</evidence>
<evidence type="ECO:0000256" key="3">
    <source>
        <dbReference type="ARBA" id="ARBA00022553"/>
    </source>
</evidence>
<keyword evidence="4" id="KW-0808">Transferase</keyword>
<dbReference type="PROSITE" id="PS50113">
    <property type="entry name" value="PAC"/>
    <property type="match status" value="1"/>
</dbReference>
<protein>
    <recommendedName>
        <fullName evidence="2">histidine kinase</fullName>
        <ecNumber evidence="2">2.7.13.3</ecNumber>
    </recommendedName>
</protein>
<dbReference type="InterPro" id="IPR041664">
    <property type="entry name" value="AAA_16"/>
</dbReference>
<dbReference type="InterPro" id="IPR003018">
    <property type="entry name" value="GAF"/>
</dbReference>
<name>A0A7Y3S0Y4_9HYPH</name>
<keyword evidence="6" id="KW-0418">Kinase</keyword>
<evidence type="ECO:0000256" key="7">
    <source>
        <dbReference type="ARBA" id="ARBA00022840"/>
    </source>
</evidence>
<evidence type="ECO:0000256" key="8">
    <source>
        <dbReference type="ARBA" id="ARBA00023012"/>
    </source>
</evidence>
<dbReference type="InterPro" id="IPR027417">
    <property type="entry name" value="P-loop_NTPase"/>
</dbReference>
<dbReference type="InterPro" id="IPR036890">
    <property type="entry name" value="HATPase_C_sf"/>
</dbReference>
<dbReference type="InterPro" id="IPR004358">
    <property type="entry name" value="Sig_transdc_His_kin-like_C"/>
</dbReference>
<dbReference type="Gene3D" id="3.40.50.300">
    <property type="entry name" value="P-loop containing nucleotide triphosphate hydrolases"/>
    <property type="match status" value="1"/>
</dbReference>
<dbReference type="InterPro" id="IPR029016">
    <property type="entry name" value="GAF-like_dom_sf"/>
</dbReference>
<dbReference type="PANTHER" id="PTHR43642:SF1">
    <property type="entry name" value="HYBRID SIGNAL TRANSDUCTION HISTIDINE KINASE G"/>
    <property type="match status" value="1"/>
</dbReference>
<dbReference type="PROSITE" id="PS50112">
    <property type="entry name" value="PAS"/>
    <property type="match status" value="1"/>
</dbReference>
<dbReference type="GO" id="GO:0042802">
    <property type="term" value="F:identical protein binding"/>
    <property type="evidence" value="ECO:0007669"/>
    <property type="project" value="UniProtKB-ARBA"/>
</dbReference>
<keyword evidence="15" id="KW-1185">Reference proteome</keyword>
<dbReference type="SMART" id="SM00091">
    <property type="entry name" value="PAS"/>
    <property type="match status" value="1"/>
</dbReference>
<dbReference type="InterPro" id="IPR036097">
    <property type="entry name" value="HisK_dim/P_sf"/>
</dbReference>
<dbReference type="FunFam" id="1.10.287.130:FF:000055">
    <property type="entry name" value="Two-component sensor histidine kinase"/>
    <property type="match status" value="1"/>
</dbReference>
<evidence type="ECO:0000256" key="1">
    <source>
        <dbReference type="ARBA" id="ARBA00000085"/>
    </source>
</evidence>
<dbReference type="SMART" id="SM00065">
    <property type="entry name" value="GAF"/>
    <property type="match status" value="1"/>
</dbReference>
<dbReference type="SUPFAM" id="SSF55781">
    <property type="entry name" value="GAF domain-like"/>
    <property type="match status" value="1"/>
</dbReference>
<dbReference type="NCBIfam" id="TIGR00229">
    <property type="entry name" value="sensory_box"/>
    <property type="match status" value="1"/>
</dbReference>
<dbReference type="Gene3D" id="1.10.287.130">
    <property type="match status" value="1"/>
</dbReference>
<evidence type="ECO:0000256" key="9">
    <source>
        <dbReference type="SAM" id="Coils"/>
    </source>
</evidence>
<dbReference type="Pfam" id="PF13426">
    <property type="entry name" value="PAS_9"/>
    <property type="match status" value="1"/>
</dbReference>
<dbReference type="InterPro" id="IPR005467">
    <property type="entry name" value="His_kinase_dom"/>
</dbReference>
<evidence type="ECO:0000256" key="6">
    <source>
        <dbReference type="ARBA" id="ARBA00022777"/>
    </source>
</evidence>
<dbReference type="Pfam" id="PF00512">
    <property type="entry name" value="HisKA"/>
    <property type="match status" value="1"/>
</dbReference>
<evidence type="ECO:0000259" key="13">
    <source>
        <dbReference type="PROSITE" id="PS50113"/>
    </source>
</evidence>
<dbReference type="EC" id="2.7.13.3" evidence="2"/>
<dbReference type="CDD" id="cd00130">
    <property type="entry name" value="PAS"/>
    <property type="match status" value="1"/>
</dbReference>
<dbReference type="Proteomes" id="UP000519972">
    <property type="component" value="Unassembled WGS sequence"/>
</dbReference>
<dbReference type="Pfam" id="PF13191">
    <property type="entry name" value="AAA_16"/>
    <property type="match status" value="1"/>
</dbReference>
<dbReference type="InterPro" id="IPR053159">
    <property type="entry name" value="Hybrid_Histidine_Kinase"/>
</dbReference>